<keyword evidence="2" id="KW-1185">Reference proteome</keyword>
<accession>A0A9P5Q3E6</accession>
<proteinExistence type="predicted"/>
<dbReference type="InterPro" id="IPR032675">
    <property type="entry name" value="LRR_dom_sf"/>
</dbReference>
<dbReference type="Gene3D" id="1.20.1280.50">
    <property type="match status" value="1"/>
</dbReference>
<reference evidence="1" key="1">
    <citation type="submission" date="2020-11" db="EMBL/GenBank/DDBJ databases">
        <authorList>
            <consortium name="DOE Joint Genome Institute"/>
            <person name="Ahrendt S."/>
            <person name="Riley R."/>
            <person name="Andreopoulos W."/>
            <person name="Labutti K."/>
            <person name="Pangilinan J."/>
            <person name="Ruiz-Duenas F.J."/>
            <person name="Barrasa J.M."/>
            <person name="Sanchez-Garcia M."/>
            <person name="Camarero S."/>
            <person name="Miyauchi S."/>
            <person name="Serrano A."/>
            <person name="Linde D."/>
            <person name="Babiker R."/>
            <person name="Drula E."/>
            <person name="Ayuso-Fernandez I."/>
            <person name="Pacheco R."/>
            <person name="Padilla G."/>
            <person name="Ferreira P."/>
            <person name="Barriuso J."/>
            <person name="Kellner H."/>
            <person name="Castanera R."/>
            <person name="Alfaro M."/>
            <person name="Ramirez L."/>
            <person name="Pisabarro A.G."/>
            <person name="Kuo A."/>
            <person name="Tritt A."/>
            <person name="Lipzen A."/>
            <person name="He G."/>
            <person name="Yan M."/>
            <person name="Ng V."/>
            <person name="Cullen D."/>
            <person name="Martin F."/>
            <person name="Rosso M.-N."/>
            <person name="Henrissat B."/>
            <person name="Hibbett D."/>
            <person name="Martinez A.T."/>
            <person name="Grigoriev I.V."/>
        </authorList>
    </citation>
    <scope>NUCLEOTIDE SEQUENCE</scope>
    <source>
        <strain evidence="1">AH 40177</strain>
    </source>
</reference>
<evidence type="ECO:0000313" key="1">
    <source>
        <dbReference type="EMBL" id="KAF9077391.1"/>
    </source>
</evidence>
<evidence type="ECO:0000313" key="2">
    <source>
        <dbReference type="Proteomes" id="UP000772434"/>
    </source>
</evidence>
<name>A0A9P5Q3E6_9AGAR</name>
<dbReference type="PANTHER" id="PTHR38926">
    <property type="entry name" value="F-BOX DOMAIN CONTAINING PROTEIN, EXPRESSED"/>
    <property type="match status" value="1"/>
</dbReference>
<protein>
    <recommendedName>
        <fullName evidence="3">F-box domain-containing protein</fullName>
    </recommendedName>
</protein>
<dbReference type="AlphaFoldDB" id="A0A9P5Q3E6"/>
<gene>
    <name evidence="1" type="ORF">BDP27DRAFT_1413804</name>
</gene>
<organism evidence="1 2">
    <name type="scientific">Rhodocollybia butyracea</name>
    <dbReference type="NCBI Taxonomy" id="206335"/>
    <lineage>
        <taxon>Eukaryota</taxon>
        <taxon>Fungi</taxon>
        <taxon>Dikarya</taxon>
        <taxon>Basidiomycota</taxon>
        <taxon>Agaricomycotina</taxon>
        <taxon>Agaricomycetes</taxon>
        <taxon>Agaricomycetidae</taxon>
        <taxon>Agaricales</taxon>
        <taxon>Marasmiineae</taxon>
        <taxon>Omphalotaceae</taxon>
        <taxon>Rhodocollybia</taxon>
    </lineage>
</organism>
<dbReference type="Gene3D" id="3.80.10.10">
    <property type="entry name" value="Ribonuclease Inhibitor"/>
    <property type="match status" value="1"/>
</dbReference>
<dbReference type="SUPFAM" id="SSF52047">
    <property type="entry name" value="RNI-like"/>
    <property type="match status" value="1"/>
</dbReference>
<evidence type="ECO:0008006" key="3">
    <source>
        <dbReference type="Google" id="ProtNLM"/>
    </source>
</evidence>
<dbReference type="Proteomes" id="UP000772434">
    <property type="component" value="Unassembled WGS sequence"/>
</dbReference>
<dbReference type="EMBL" id="JADNRY010000004">
    <property type="protein sequence ID" value="KAF9077391.1"/>
    <property type="molecule type" value="Genomic_DNA"/>
</dbReference>
<sequence>MLCEKCNASVPDAPSNSSPDVSSSSLQNLLRAQNSLTPSDISEIRDIIDGLDVDTHRISWELISLTNKLKRLEIQQVKYKSLLAPIRRLPSEILHLIFTLFSCDPDMQNIMADSNHVSLPGYTLMAVCSRWRNIALSCPALWQKLRLTALLSDNTRENQDNLASLAAPLKWCLDHAGGTESLEISFRAVMGSNDDAPAPEPEFMRSLFAQSARWRYLNLSLDFTNLEMFPSFAALKNCAFPSLKSLQFCVKHEGLTKFDIFRAAPQLTQLTLSTLPAVERNVMFPWGQIKTLELSFVDPDYELFEALAFCPSLETLSYVFSYYEDDSFEIPPQFSETICSLSVSFMEIHYIPETLSVLMDAACFPALQEMSINYEELYSETLWPQAKVISFLLRSGCSLTTLEIGNVIISNEDLAALLGNTPELRRFNFHEGPKGPASHHQLITMSFIARLHAYRDIEDIDYHGFANPLVPKLEHLSLRVLADWFNVDQVFIDVICSRWSPELSVVAMTGIDCLKSVKLTVMGRELNEEVYKPLILLRKAGLQVELEGTAH</sequence>
<dbReference type="PANTHER" id="PTHR38926:SF5">
    <property type="entry name" value="F-BOX AND LEUCINE-RICH REPEAT PROTEIN 6"/>
    <property type="match status" value="1"/>
</dbReference>
<dbReference type="OrthoDB" id="2938304at2759"/>
<comment type="caution">
    <text evidence="1">The sequence shown here is derived from an EMBL/GenBank/DDBJ whole genome shotgun (WGS) entry which is preliminary data.</text>
</comment>